<feature type="domain" description="EamA" evidence="9">
    <location>
        <begin position="126"/>
        <end position="250"/>
    </location>
</feature>
<keyword evidence="3" id="KW-1003">Cell membrane</keyword>
<evidence type="ECO:0000256" key="2">
    <source>
        <dbReference type="ARBA" id="ARBA00007635"/>
    </source>
</evidence>
<feature type="transmembrane region" description="Helical" evidence="8">
    <location>
        <begin position="332"/>
        <end position="360"/>
    </location>
</feature>
<evidence type="ECO:0000256" key="3">
    <source>
        <dbReference type="ARBA" id="ARBA00022475"/>
    </source>
</evidence>
<dbReference type="PANTHER" id="PTHR42920">
    <property type="entry name" value="OS03G0707200 PROTEIN-RELATED"/>
    <property type="match status" value="1"/>
</dbReference>
<feature type="transmembrane region" description="Helical" evidence="8">
    <location>
        <begin position="291"/>
        <end position="312"/>
    </location>
</feature>
<evidence type="ECO:0000313" key="10">
    <source>
        <dbReference type="EMBL" id="KAK1416057.1"/>
    </source>
</evidence>
<feature type="transmembrane region" description="Helical" evidence="8">
    <location>
        <begin position="158"/>
        <end position="176"/>
    </location>
</feature>
<keyword evidence="11" id="KW-1185">Reference proteome</keyword>
<feature type="compositionally biased region" description="Basic and acidic residues" evidence="7">
    <location>
        <begin position="454"/>
        <end position="464"/>
    </location>
</feature>
<sequence>MASPTQWRQPWQISSPNSSPVTGTSIPITVHPFIFTHKHRTSFTYSTPRHRQLPSCCSVGRDHEKRRVRKLDKQLTIGEVSVDDDVESVSKKAKLRKKKPNLKYESLFGKRRLWRRIFFASKKVRSILLLNVITLVYASDIPVLKEVEAGMDPAAFTAVRFVVSAIPFLPFAWRGWGDVQTRNSGIELGFWVSLGYLMQAFGLLTSDAGRASFISMFTVIVVPLIDGMLGAVIPARTWFGALMSVIGVGMLECSGSPPCVGDLFNFLSALFFGIHMLRTEHISKKTHKDNFLPVLGYEVCVVALSSIIWYMIGGVIDGSLEYHPSSWTWEMFVSWIVEFPWIPALYTGVFSTGICLWVEMTAMRDISATETAIIYGLEPVWGAGFAWFLLGERWGLPGWFGAALVLGGSLMVQIIGASSPSSSVKRDGSSKKDDNTVISDRKNGFSASPVPVSPRKDVSDLLNK</sequence>
<dbReference type="GO" id="GO:0005886">
    <property type="term" value="C:plasma membrane"/>
    <property type="evidence" value="ECO:0007669"/>
    <property type="project" value="UniProtKB-SubCell"/>
</dbReference>
<evidence type="ECO:0000256" key="5">
    <source>
        <dbReference type="ARBA" id="ARBA00022989"/>
    </source>
</evidence>
<feature type="domain" description="EamA" evidence="9">
    <location>
        <begin position="261"/>
        <end position="412"/>
    </location>
</feature>
<evidence type="ECO:0000256" key="6">
    <source>
        <dbReference type="ARBA" id="ARBA00023136"/>
    </source>
</evidence>
<evidence type="ECO:0000256" key="8">
    <source>
        <dbReference type="SAM" id="Phobius"/>
    </source>
</evidence>
<dbReference type="Proteomes" id="UP001229421">
    <property type="component" value="Unassembled WGS sequence"/>
</dbReference>
<dbReference type="SUPFAM" id="SSF103481">
    <property type="entry name" value="Multidrug resistance efflux transporter EmrE"/>
    <property type="match status" value="1"/>
</dbReference>
<keyword evidence="4 8" id="KW-0812">Transmembrane</keyword>
<feature type="transmembrane region" description="Helical" evidence="8">
    <location>
        <begin position="372"/>
        <end position="390"/>
    </location>
</feature>
<keyword evidence="5 8" id="KW-1133">Transmembrane helix</keyword>
<dbReference type="EMBL" id="JAUHHV010000008">
    <property type="protein sequence ID" value="KAK1416057.1"/>
    <property type="molecule type" value="Genomic_DNA"/>
</dbReference>
<dbReference type="AlphaFoldDB" id="A0AAD8NP62"/>
<feature type="region of interest" description="Disordered" evidence="7">
    <location>
        <begin position="1"/>
        <end position="22"/>
    </location>
</feature>
<dbReference type="Pfam" id="PF00892">
    <property type="entry name" value="EamA"/>
    <property type="match status" value="2"/>
</dbReference>
<dbReference type="InterPro" id="IPR051258">
    <property type="entry name" value="Diverse_Substrate_Transporter"/>
</dbReference>
<evidence type="ECO:0000259" key="9">
    <source>
        <dbReference type="Pfam" id="PF00892"/>
    </source>
</evidence>
<evidence type="ECO:0000256" key="7">
    <source>
        <dbReference type="SAM" id="MobiDB-lite"/>
    </source>
</evidence>
<protein>
    <recommendedName>
        <fullName evidence="9">EamA domain-containing protein</fullName>
    </recommendedName>
</protein>
<evidence type="ECO:0000313" key="11">
    <source>
        <dbReference type="Proteomes" id="UP001229421"/>
    </source>
</evidence>
<dbReference type="InterPro" id="IPR037185">
    <property type="entry name" value="EmrE-like"/>
</dbReference>
<accession>A0AAD8NP62</accession>
<dbReference type="InterPro" id="IPR000620">
    <property type="entry name" value="EamA_dom"/>
</dbReference>
<feature type="transmembrane region" description="Helical" evidence="8">
    <location>
        <begin position="117"/>
        <end position="138"/>
    </location>
</feature>
<evidence type="ECO:0000256" key="1">
    <source>
        <dbReference type="ARBA" id="ARBA00004651"/>
    </source>
</evidence>
<evidence type="ECO:0000256" key="4">
    <source>
        <dbReference type="ARBA" id="ARBA00022692"/>
    </source>
</evidence>
<dbReference type="PANTHER" id="PTHR42920:SF26">
    <property type="entry name" value="OS03G0707200 PROTEIN"/>
    <property type="match status" value="1"/>
</dbReference>
<comment type="caution">
    <text evidence="10">The sequence shown here is derived from an EMBL/GenBank/DDBJ whole genome shotgun (WGS) entry which is preliminary data.</text>
</comment>
<feature type="transmembrane region" description="Helical" evidence="8">
    <location>
        <begin position="396"/>
        <end position="416"/>
    </location>
</feature>
<feature type="compositionally biased region" description="Basic and acidic residues" evidence="7">
    <location>
        <begin position="424"/>
        <end position="443"/>
    </location>
</feature>
<feature type="transmembrane region" description="Helical" evidence="8">
    <location>
        <begin position="188"/>
        <end position="205"/>
    </location>
</feature>
<reference evidence="10" key="1">
    <citation type="journal article" date="2023" name="bioRxiv">
        <title>Improved chromosome-level genome assembly for marigold (Tagetes erecta).</title>
        <authorList>
            <person name="Jiang F."/>
            <person name="Yuan L."/>
            <person name="Wang S."/>
            <person name="Wang H."/>
            <person name="Xu D."/>
            <person name="Wang A."/>
            <person name="Fan W."/>
        </authorList>
    </citation>
    <scope>NUCLEOTIDE SEQUENCE</scope>
    <source>
        <strain evidence="10">WSJ</strain>
        <tissue evidence="10">Leaf</tissue>
    </source>
</reference>
<gene>
    <name evidence="10" type="ORF">QVD17_31845</name>
</gene>
<comment type="subcellular location">
    <subcellularLocation>
        <location evidence="1">Cell membrane</location>
        <topology evidence="1">Multi-pass membrane protein</topology>
    </subcellularLocation>
</comment>
<proteinExistence type="inferred from homology"/>
<organism evidence="10 11">
    <name type="scientific">Tagetes erecta</name>
    <name type="common">African marigold</name>
    <dbReference type="NCBI Taxonomy" id="13708"/>
    <lineage>
        <taxon>Eukaryota</taxon>
        <taxon>Viridiplantae</taxon>
        <taxon>Streptophyta</taxon>
        <taxon>Embryophyta</taxon>
        <taxon>Tracheophyta</taxon>
        <taxon>Spermatophyta</taxon>
        <taxon>Magnoliopsida</taxon>
        <taxon>eudicotyledons</taxon>
        <taxon>Gunneridae</taxon>
        <taxon>Pentapetalae</taxon>
        <taxon>asterids</taxon>
        <taxon>campanulids</taxon>
        <taxon>Asterales</taxon>
        <taxon>Asteraceae</taxon>
        <taxon>Asteroideae</taxon>
        <taxon>Heliantheae alliance</taxon>
        <taxon>Tageteae</taxon>
        <taxon>Tagetes</taxon>
    </lineage>
</organism>
<keyword evidence="6 8" id="KW-0472">Membrane</keyword>
<comment type="similarity">
    <text evidence="2">Belongs to the drug/metabolite transporter (DMT) superfamily. Plant drug/metabolite exporter (P-DME) (TC 2.A.7.4) family.</text>
</comment>
<feature type="region of interest" description="Disordered" evidence="7">
    <location>
        <begin position="419"/>
        <end position="464"/>
    </location>
</feature>
<name>A0AAD8NP62_TARER</name>
<feature type="transmembrane region" description="Helical" evidence="8">
    <location>
        <begin position="211"/>
        <end position="231"/>
    </location>
</feature>